<organism evidence="3 4">
    <name type="scientific">Azospirillum rugosum</name>
    <dbReference type="NCBI Taxonomy" id="416170"/>
    <lineage>
        <taxon>Bacteria</taxon>
        <taxon>Pseudomonadati</taxon>
        <taxon>Pseudomonadota</taxon>
        <taxon>Alphaproteobacteria</taxon>
        <taxon>Rhodospirillales</taxon>
        <taxon>Azospirillaceae</taxon>
        <taxon>Azospirillum</taxon>
    </lineage>
</organism>
<feature type="chain" id="PRO_5045678099" evidence="2">
    <location>
        <begin position="28"/>
        <end position="302"/>
    </location>
</feature>
<reference evidence="3 4" key="1">
    <citation type="submission" date="2021-03" db="EMBL/GenBank/DDBJ databases">
        <title>Genomic Encyclopedia of Type Strains, Phase III (KMG-III): the genomes of soil and plant-associated and newly described type strains.</title>
        <authorList>
            <person name="Whitman W."/>
        </authorList>
    </citation>
    <scope>NUCLEOTIDE SEQUENCE [LARGE SCALE GENOMIC DNA]</scope>
    <source>
        <strain evidence="3 4">IMMIB AFH-6</strain>
    </source>
</reference>
<evidence type="ECO:0000313" key="3">
    <source>
        <dbReference type="EMBL" id="MBP2295563.1"/>
    </source>
</evidence>
<dbReference type="Proteomes" id="UP000781958">
    <property type="component" value="Unassembled WGS sequence"/>
</dbReference>
<gene>
    <name evidence="3" type="ORF">J2851_005373</name>
</gene>
<keyword evidence="2" id="KW-0732">Signal</keyword>
<dbReference type="PRINTS" id="PR01217">
    <property type="entry name" value="PRICHEXTENSN"/>
</dbReference>
<proteinExistence type="predicted"/>
<evidence type="ECO:0000256" key="2">
    <source>
        <dbReference type="SAM" id="SignalP"/>
    </source>
</evidence>
<name>A0ABS4SSM6_9PROT</name>
<protein>
    <submittedName>
        <fullName evidence="3">Uncharacterized protein</fullName>
    </submittedName>
</protein>
<feature type="compositionally biased region" description="Pro residues" evidence="1">
    <location>
        <begin position="106"/>
        <end position="123"/>
    </location>
</feature>
<sequence length="302" mass="31193">MANRSLRMVLAGTAGAWILAGAGLAQAAPPHCENITVDDLRQACIERVARCEPLKSAAERDECYRGRKAADVGAASGPIRLTPNAGSAPAKASPAPAPAAPVVAAPTPPPPSPPPQAQPPVPAPVRIQAAPPVVVRPGQPPAAPAPAPIPQPAAKADPAQNPQPQRLPVEAPKAVRPAPTPAPVPAAVTAPPRPAPGDGMDAVRGFYEALAQADGARANGFMVPEKRNSGAYEVGSMSRYYANMREPLRLISAEPMGTDAARVRYHYVYANGRVCDGAAEVSLSRRDGGRPLIERIRALNGC</sequence>
<evidence type="ECO:0000256" key="1">
    <source>
        <dbReference type="SAM" id="MobiDB-lite"/>
    </source>
</evidence>
<feature type="compositionally biased region" description="Pro residues" evidence="1">
    <location>
        <begin position="138"/>
        <end position="151"/>
    </location>
</feature>
<feature type="region of interest" description="Disordered" evidence="1">
    <location>
        <begin position="75"/>
        <end position="199"/>
    </location>
</feature>
<accession>A0ABS4SSM6</accession>
<feature type="signal peptide" evidence="2">
    <location>
        <begin position="1"/>
        <end position="27"/>
    </location>
</feature>
<dbReference type="RefSeq" id="WP_209770091.1">
    <property type="nucleotide sequence ID" value="NZ_JAGINP010000022.1"/>
</dbReference>
<feature type="compositionally biased region" description="Low complexity" evidence="1">
    <location>
        <begin position="83"/>
        <end position="105"/>
    </location>
</feature>
<dbReference type="EMBL" id="JAGINP010000022">
    <property type="protein sequence ID" value="MBP2295563.1"/>
    <property type="molecule type" value="Genomic_DNA"/>
</dbReference>
<feature type="compositionally biased region" description="Low complexity" evidence="1">
    <location>
        <begin position="152"/>
        <end position="164"/>
    </location>
</feature>
<keyword evidence="4" id="KW-1185">Reference proteome</keyword>
<comment type="caution">
    <text evidence="3">The sequence shown here is derived from an EMBL/GenBank/DDBJ whole genome shotgun (WGS) entry which is preliminary data.</text>
</comment>
<evidence type="ECO:0000313" key="4">
    <source>
        <dbReference type="Proteomes" id="UP000781958"/>
    </source>
</evidence>
<feature type="compositionally biased region" description="Low complexity" evidence="1">
    <location>
        <begin position="124"/>
        <end position="137"/>
    </location>
</feature>